<sequence>MQESNNPEKFVPRGAIAFFALLVTLGLIIWFGIYFIMLSRI</sequence>
<dbReference type="EMBL" id="FOJG01000001">
    <property type="protein sequence ID" value="SEW43449.1"/>
    <property type="molecule type" value="Genomic_DNA"/>
</dbReference>
<name>A0A1I0RQR5_9BACT</name>
<evidence type="ECO:0000313" key="3">
    <source>
        <dbReference type="Proteomes" id="UP000199310"/>
    </source>
</evidence>
<dbReference type="OrthoDB" id="680816at2"/>
<reference evidence="3" key="1">
    <citation type="submission" date="2016-10" db="EMBL/GenBank/DDBJ databases">
        <authorList>
            <person name="Varghese N."/>
            <person name="Submissions S."/>
        </authorList>
    </citation>
    <scope>NUCLEOTIDE SEQUENCE [LARGE SCALE GENOMIC DNA]</scope>
    <source>
        <strain evidence="3">DSM 3695</strain>
    </source>
</reference>
<dbReference type="STRING" id="29529.SAMN04488122_3222"/>
<dbReference type="InterPro" id="IPR012538">
    <property type="entry name" value="Cyt_c_oxidase_su2a"/>
</dbReference>
<organism evidence="2 3">
    <name type="scientific">Chitinophaga arvensicola</name>
    <dbReference type="NCBI Taxonomy" id="29529"/>
    <lineage>
        <taxon>Bacteria</taxon>
        <taxon>Pseudomonadati</taxon>
        <taxon>Bacteroidota</taxon>
        <taxon>Chitinophagia</taxon>
        <taxon>Chitinophagales</taxon>
        <taxon>Chitinophagaceae</taxon>
        <taxon>Chitinophaga</taxon>
    </lineage>
</organism>
<proteinExistence type="predicted"/>
<gene>
    <name evidence="2" type="ORF">SAMN04488122_3222</name>
</gene>
<accession>A0A1I0RQR5</accession>
<keyword evidence="3" id="KW-1185">Reference proteome</keyword>
<dbReference type="RefSeq" id="WP_143059175.1">
    <property type="nucleotide sequence ID" value="NZ_FOJG01000001.1"/>
</dbReference>
<dbReference type="Proteomes" id="UP000199310">
    <property type="component" value="Unassembled WGS sequence"/>
</dbReference>
<keyword evidence="1" id="KW-1133">Transmembrane helix</keyword>
<protein>
    <submittedName>
        <fullName evidence="2">Cytochrome c oxidase subunit IIa family protein</fullName>
    </submittedName>
</protein>
<dbReference type="AlphaFoldDB" id="A0A1I0RQR5"/>
<feature type="transmembrane region" description="Helical" evidence="1">
    <location>
        <begin position="15"/>
        <end position="37"/>
    </location>
</feature>
<keyword evidence="1" id="KW-0812">Transmembrane</keyword>
<dbReference type="Pfam" id="PF08113">
    <property type="entry name" value="CoxIIa"/>
    <property type="match status" value="1"/>
</dbReference>
<keyword evidence="1" id="KW-0472">Membrane</keyword>
<evidence type="ECO:0000256" key="1">
    <source>
        <dbReference type="SAM" id="Phobius"/>
    </source>
</evidence>
<evidence type="ECO:0000313" key="2">
    <source>
        <dbReference type="EMBL" id="SEW43449.1"/>
    </source>
</evidence>